<evidence type="ECO:0000256" key="1">
    <source>
        <dbReference type="SAM" id="MobiDB-lite"/>
    </source>
</evidence>
<organism evidence="2 3">
    <name type="scientific">Planomonospora alba</name>
    <dbReference type="NCBI Taxonomy" id="161354"/>
    <lineage>
        <taxon>Bacteria</taxon>
        <taxon>Bacillati</taxon>
        <taxon>Actinomycetota</taxon>
        <taxon>Actinomycetes</taxon>
        <taxon>Streptosporangiales</taxon>
        <taxon>Streptosporangiaceae</taxon>
        <taxon>Planomonospora</taxon>
    </lineage>
</organism>
<proteinExistence type="predicted"/>
<evidence type="ECO:0000313" key="2">
    <source>
        <dbReference type="EMBL" id="GAA3165834.1"/>
    </source>
</evidence>
<name>A0ABP6P360_9ACTN</name>
<evidence type="ECO:0000313" key="3">
    <source>
        <dbReference type="Proteomes" id="UP001500320"/>
    </source>
</evidence>
<feature type="compositionally biased region" description="Basic and acidic residues" evidence="1">
    <location>
        <begin position="422"/>
        <end position="435"/>
    </location>
</feature>
<keyword evidence="3" id="KW-1185">Reference proteome</keyword>
<feature type="region of interest" description="Disordered" evidence="1">
    <location>
        <begin position="416"/>
        <end position="437"/>
    </location>
</feature>
<dbReference type="Proteomes" id="UP001500320">
    <property type="component" value="Unassembled WGS sequence"/>
</dbReference>
<feature type="region of interest" description="Disordered" evidence="1">
    <location>
        <begin position="220"/>
        <end position="259"/>
    </location>
</feature>
<sequence length="478" mass="53630">MSPLRKANPLRVPLESLLEDGALMVTPSLALWLAVVAADPDMPVRRADWRRNAENTARELTRRVGADMVTSPQWGGTWKGLIEALGVSRSTLNNLLRWFKEKGYVRVLATGSTIVTRRHLWLGRTRQIGDGFGNLAAEYVLTVPRAALAALRLPVEELAALAERPDEFADPVEGPRVVTQDEWREAPWPVETLPAPPVDRSCTPYGRLYVLKKYLLPTRTREKSGRPAQISQKPENPDTPPVRSHPAPESIWPNTATPETRKQRLLACRRLRAENMTLRGLSERHLRSLLRVPFSLGATLADVKYMIDHRPDGTPWLYDDKPHHLAGWLRYRLAPWIGEDGTLRAPLPSRAAAEAHRRHLARQAARRQEAARLRAERADPDPDLVAETRARLAAVRRSCAERREAEAAEAIYRIPRTRPRLSPKEDPLPQDEVSRHRASIARAVAKAADLAARKRAEAAARVRQAYQRTNLANGVAPA</sequence>
<feature type="compositionally biased region" description="Basic and acidic residues" evidence="1">
    <location>
        <begin position="366"/>
        <end position="382"/>
    </location>
</feature>
<gene>
    <name evidence="2" type="ORF">GCM10010466_65810</name>
</gene>
<dbReference type="EMBL" id="BAAAUT010000093">
    <property type="protein sequence ID" value="GAA3165834.1"/>
    <property type="molecule type" value="Genomic_DNA"/>
</dbReference>
<comment type="caution">
    <text evidence="2">The sequence shown here is derived from an EMBL/GenBank/DDBJ whole genome shotgun (WGS) entry which is preliminary data.</text>
</comment>
<feature type="region of interest" description="Disordered" evidence="1">
    <location>
        <begin position="361"/>
        <end position="382"/>
    </location>
</feature>
<reference evidence="3" key="1">
    <citation type="journal article" date="2019" name="Int. J. Syst. Evol. Microbiol.">
        <title>The Global Catalogue of Microorganisms (GCM) 10K type strain sequencing project: providing services to taxonomists for standard genome sequencing and annotation.</title>
        <authorList>
            <consortium name="The Broad Institute Genomics Platform"/>
            <consortium name="The Broad Institute Genome Sequencing Center for Infectious Disease"/>
            <person name="Wu L."/>
            <person name="Ma J."/>
        </authorList>
    </citation>
    <scope>NUCLEOTIDE SEQUENCE [LARGE SCALE GENOMIC DNA]</scope>
    <source>
        <strain evidence="3">JCM 9373</strain>
    </source>
</reference>
<protein>
    <submittedName>
        <fullName evidence="2">Uncharacterized protein</fullName>
    </submittedName>
</protein>
<accession>A0ABP6P360</accession>